<dbReference type="InterPro" id="IPR012910">
    <property type="entry name" value="Plug_dom"/>
</dbReference>
<keyword evidence="4 8" id="KW-0812">Transmembrane</keyword>
<keyword evidence="10" id="KW-0732">Signal</keyword>
<dbReference type="Pfam" id="PF00593">
    <property type="entry name" value="TonB_dep_Rec_b-barrel"/>
    <property type="match status" value="1"/>
</dbReference>
<dbReference type="InterPro" id="IPR036942">
    <property type="entry name" value="Beta-barrel_TonB_sf"/>
</dbReference>
<dbReference type="RefSeq" id="WP_310072617.1">
    <property type="nucleotide sequence ID" value="NZ_JAVDVX010000004.1"/>
</dbReference>
<organism evidence="13 14">
    <name type="scientific">Cellvibrio fibrivorans</name>
    <dbReference type="NCBI Taxonomy" id="126350"/>
    <lineage>
        <taxon>Bacteria</taxon>
        <taxon>Pseudomonadati</taxon>
        <taxon>Pseudomonadota</taxon>
        <taxon>Gammaproteobacteria</taxon>
        <taxon>Cellvibrionales</taxon>
        <taxon>Cellvibrionaceae</taxon>
        <taxon>Cellvibrio</taxon>
    </lineage>
</organism>
<dbReference type="Proteomes" id="UP001253595">
    <property type="component" value="Unassembled WGS sequence"/>
</dbReference>
<proteinExistence type="inferred from homology"/>
<keyword evidence="13" id="KW-0675">Receptor</keyword>
<protein>
    <submittedName>
        <fullName evidence="13">TonB-dependent receptor</fullName>
    </submittedName>
</protein>
<keyword evidence="6 8" id="KW-0472">Membrane</keyword>
<accession>A0ABU1UYY9</accession>
<dbReference type="SUPFAM" id="SSF56935">
    <property type="entry name" value="Porins"/>
    <property type="match status" value="1"/>
</dbReference>
<keyword evidence="14" id="KW-1185">Reference proteome</keyword>
<comment type="subcellular location">
    <subcellularLocation>
        <location evidence="1 8">Cell outer membrane</location>
        <topology evidence="1 8">Multi-pass membrane protein</topology>
    </subcellularLocation>
</comment>
<evidence type="ECO:0000259" key="11">
    <source>
        <dbReference type="Pfam" id="PF00593"/>
    </source>
</evidence>
<keyword evidence="2 8" id="KW-0813">Transport</keyword>
<dbReference type="Gene3D" id="2.170.130.10">
    <property type="entry name" value="TonB-dependent receptor, plug domain"/>
    <property type="match status" value="1"/>
</dbReference>
<dbReference type="PANTHER" id="PTHR40980">
    <property type="entry name" value="PLUG DOMAIN-CONTAINING PROTEIN"/>
    <property type="match status" value="1"/>
</dbReference>
<comment type="similarity">
    <text evidence="8 9">Belongs to the TonB-dependent receptor family.</text>
</comment>
<keyword evidence="5 9" id="KW-0798">TonB box</keyword>
<dbReference type="NCBIfam" id="TIGR01782">
    <property type="entry name" value="TonB-Xanth-Caul"/>
    <property type="match status" value="1"/>
</dbReference>
<evidence type="ECO:0000256" key="7">
    <source>
        <dbReference type="ARBA" id="ARBA00023237"/>
    </source>
</evidence>
<dbReference type="Gene3D" id="2.40.170.20">
    <property type="entry name" value="TonB-dependent receptor, beta-barrel domain"/>
    <property type="match status" value="1"/>
</dbReference>
<dbReference type="EMBL" id="JAVDVX010000004">
    <property type="protein sequence ID" value="MDR7090353.1"/>
    <property type="molecule type" value="Genomic_DNA"/>
</dbReference>
<dbReference type="InterPro" id="IPR037066">
    <property type="entry name" value="Plug_dom_sf"/>
</dbReference>
<evidence type="ECO:0000256" key="1">
    <source>
        <dbReference type="ARBA" id="ARBA00004571"/>
    </source>
</evidence>
<evidence type="ECO:0000313" key="14">
    <source>
        <dbReference type="Proteomes" id="UP001253595"/>
    </source>
</evidence>
<evidence type="ECO:0000256" key="8">
    <source>
        <dbReference type="PROSITE-ProRule" id="PRU01360"/>
    </source>
</evidence>
<evidence type="ECO:0000256" key="5">
    <source>
        <dbReference type="ARBA" id="ARBA00023077"/>
    </source>
</evidence>
<dbReference type="PANTHER" id="PTHR40980:SF3">
    <property type="entry name" value="TONB-DEPENDENT RECEPTOR-LIKE BETA-BARREL DOMAIN-CONTAINING PROTEIN"/>
    <property type="match status" value="1"/>
</dbReference>
<feature type="chain" id="PRO_5045567060" evidence="10">
    <location>
        <begin position="23"/>
        <end position="941"/>
    </location>
</feature>
<evidence type="ECO:0000256" key="10">
    <source>
        <dbReference type="SAM" id="SignalP"/>
    </source>
</evidence>
<evidence type="ECO:0000256" key="2">
    <source>
        <dbReference type="ARBA" id="ARBA00022448"/>
    </source>
</evidence>
<sequence length="941" mass="102493">MYKKSALVSAVLAAMMAQIASAQEAQNSQPVADEQVEEVIVQGIRSSLTKALDIKRNSTQIIDSIVAEDIGKFPDNNVVEALQRVTGVQTTNRGAGEVSAVSIRGLTDVHTTVNGRDVFTGAGRSVALQDIPASLLANVNVYKTRSADQVERGIAGSIDVKTHRPFNFDGAKMVLAGRGIYADQPDKIDPNISALFSNRWELESGGEFGALVNVSFAETNYRDETMTAGAVFPFFSANPHLDYAPYQMIPNSHNNTPVWQAGLENGLPSAAGSTLTLDGADYDYLLMRDAVFGTSFTGNRERPAASVSLQWAPNDELEVTAEGFYTGYRNTSQNAMWFTNTLEHQNGNIDIPLVYDGTNVVKEHQGYANGGFQSGDYSTGKTDSYLYALGAKWTPSDNVTVNSEIVYQDSKFTSEFFAMRFARTAYGLDVDYNDRDGVPSVIFKDNPATSALDESDMAAVGNWNASGMWDNGGGNQGDSTSVTTDVEWKLDGQFIQTLKVGGRLEQRNAQDFGRGQDSWSYAGTVTELMDDLVAAGASGDGSGLIFTVDDYFAGRANIFDSFITADGSYLLANADAVRSVYGLEKESVNKNFDVSEDSAALYATTKFNLSDALSGEFGVRYVNYEQDMEFWSETGTNTNIFNNNTGTGKADKVLPSLVLNWNVTDDLVGRFAYTQTLRMPNFGDLNPLQYFQDPLTSIPYGTGSGGNPDLKPTESTNYDVSLEWYFADGSSLYGALFKREIDGLVIGGKKTVNRTGNDGVTRDYVLTTLVNAADGELSGLEVGLVYFPDNLPTTLDGLGVQASFTLLDSSQKTPEYSLAGDISGYVDSKMSGVSDSSYSVVLAYDKDVFDARLSYVWREKFYAGNEAAIFANPIQFWRRPEQSLDLQVSYDVTDNLVVTFDATNLLDDVYQSYYGEGNEDLFNFGSAIYSKTFAVGARYSF</sequence>
<keyword evidence="3 8" id="KW-1134">Transmembrane beta strand</keyword>
<dbReference type="InterPro" id="IPR039426">
    <property type="entry name" value="TonB-dep_rcpt-like"/>
</dbReference>
<feature type="domain" description="TonB-dependent receptor-like beta-barrel" evidence="11">
    <location>
        <begin position="447"/>
        <end position="905"/>
    </location>
</feature>
<feature type="domain" description="TonB-dependent receptor plug" evidence="12">
    <location>
        <begin position="55"/>
        <end position="156"/>
    </location>
</feature>
<evidence type="ECO:0000256" key="6">
    <source>
        <dbReference type="ARBA" id="ARBA00023136"/>
    </source>
</evidence>
<evidence type="ECO:0000256" key="4">
    <source>
        <dbReference type="ARBA" id="ARBA00022692"/>
    </source>
</evidence>
<dbReference type="PROSITE" id="PS52016">
    <property type="entry name" value="TONB_DEPENDENT_REC_3"/>
    <property type="match status" value="1"/>
</dbReference>
<feature type="signal peptide" evidence="10">
    <location>
        <begin position="1"/>
        <end position="22"/>
    </location>
</feature>
<comment type="caution">
    <text evidence="13">The sequence shown here is derived from an EMBL/GenBank/DDBJ whole genome shotgun (WGS) entry which is preliminary data.</text>
</comment>
<name>A0ABU1UYY9_9GAMM</name>
<dbReference type="InterPro" id="IPR010104">
    <property type="entry name" value="TonB_rcpt_bac"/>
</dbReference>
<dbReference type="Pfam" id="PF07715">
    <property type="entry name" value="Plug"/>
    <property type="match status" value="1"/>
</dbReference>
<dbReference type="InterPro" id="IPR000531">
    <property type="entry name" value="Beta-barrel_TonB"/>
</dbReference>
<gene>
    <name evidence="13" type="ORF">J2X05_002377</name>
</gene>
<evidence type="ECO:0000256" key="3">
    <source>
        <dbReference type="ARBA" id="ARBA00022452"/>
    </source>
</evidence>
<evidence type="ECO:0000259" key="12">
    <source>
        <dbReference type="Pfam" id="PF07715"/>
    </source>
</evidence>
<evidence type="ECO:0000256" key="9">
    <source>
        <dbReference type="RuleBase" id="RU003357"/>
    </source>
</evidence>
<reference evidence="13 14" key="1">
    <citation type="submission" date="2023-07" db="EMBL/GenBank/DDBJ databases">
        <title>Sorghum-associated microbial communities from plants grown in Nebraska, USA.</title>
        <authorList>
            <person name="Schachtman D."/>
        </authorList>
    </citation>
    <scope>NUCLEOTIDE SEQUENCE [LARGE SCALE GENOMIC DNA]</scope>
    <source>
        <strain evidence="13 14">BE190</strain>
    </source>
</reference>
<keyword evidence="7 8" id="KW-0998">Cell outer membrane</keyword>
<evidence type="ECO:0000313" key="13">
    <source>
        <dbReference type="EMBL" id="MDR7090353.1"/>
    </source>
</evidence>